<dbReference type="InterPro" id="IPR001781">
    <property type="entry name" value="Znf_LIM"/>
</dbReference>
<dbReference type="AlphaFoldDB" id="A0A3M6UTI1"/>
<dbReference type="Gene3D" id="2.10.110.10">
    <property type="entry name" value="Cysteine Rich Protein"/>
    <property type="match status" value="2"/>
</dbReference>
<proteinExistence type="predicted"/>
<evidence type="ECO:0000256" key="5">
    <source>
        <dbReference type="PROSITE-ProRule" id="PRU00125"/>
    </source>
</evidence>
<evidence type="ECO:0000256" key="2">
    <source>
        <dbReference type="ARBA" id="ARBA00022737"/>
    </source>
</evidence>
<sequence>MDDYKKDGKKMVKEESKEEKMCAQCSKTIEGKFLLRALDKFWHEECLKCSYCNTQLADLSFKFYLREDLKLCKRDYIRLFGATGQCAHCSKTILPLEMVMRAREHTYHLDCFACHICQYRFCVGDKFFLHFQVVLCEADYYDITSIFNVNDMAYYV</sequence>
<dbReference type="PANTHER" id="PTHR45787">
    <property type="entry name" value="LD11652P"/>
    <property type="match status" value="1"/>
</dbReference>
<evidence type="ECO:0000256" key="4">
    <source>
        <dbReference type="ARBA" id="ARBA00023038"/>
    </source>
</evidence>
<keyword evidence="4 5" id="KW-0440">LIM domain</keyword>
<dbReference type="Pfam" id="PF00412">
    <property type="entry name" value="LIM"/>
    <property type="match status" value="2"/>
</dbReference>
<organism evidence="7 8">
    <name type="scientific">Pocillopora damicornis</name>
    <name type="common">Cauliflower coral</name>
    <name type="synonym">Millepora damicornis</name>
    <dbReference type="NCBI Taxonomy" id="46731"/>
    <lineage>
        <taxon>Eukaryota</taxon>
        <taxon>Metazoa</taxon>
        <taxon>Cnidaria</taxon>
        <taxon>Anthozoa</taxon>
        <taxon>Hexacorallia</taxon>
        <taxon>Scleractinia</taxon>
        <taxon>Astrocoeniina</taxon>
        <taxon>Pocilloporidae</taxon>
        <taxon>Pocillopora</taxon>
    </lineage>
</organism>
<dbReference type="GO" id="GO:0046872">
    <property type="term" value="F:metal ion binding"/>
    <property type="evidence" value="ECO:0007669"/>
    <property type="project" value="UniProtKB-KW"/>
</dbReference>
<keyword evidence="2" id="KW-0677">Repeat</keyword>
<accession>A0A3M6UTI1</accession>
<name>A0A3M6UTI1_POCDA</name>
<dbReference type="GO" id="GO:0005634">
    <property type="term" value="C:nucleus"/>
    <property type="evidence" value="ECO:0007669"/>
    <property type="project" value="TreeGrafter"/>
</dbReference>
<dbReference type="Proteomes" id="UP000275408">
    <property type="component" value="Unassembled WGS sequence"/>
</dbReference>
<feature type="domain" description="LIM zinc-binding" evidence="6">
    <location>
        <begin position="20"/>
        <end position="82"/>
    </location>
</feature>
<evidence type="ECO:0000259" key="6">
    <source>
        <dbReference type="PROSITE" id="PS50023"/>
    </source>
</evidence>
<feature type="domain" description="LIM zinc-binding" evidence="6">
    <location>
        <begin position="84"/>
        <end position="146"/>
    </location>
</feature>
<dbReference type="EMBL" id="RCHS01000763">
    <property type="protein sequence ID" value="RMX56950.1"/>
    <property type="molecule type" value="Genomic_DNA"/>
</dbReference>
<dbReference type="OrthoDB" id="6352355at2759"/>
<keyword evidence="3 5" id="KW-0862">Zinc</keyword>
<dbReference type="GO" id="GO:0140297">
    <property type="term" value="F:DNA-binding transcription factor binding"/>
    <property type="evidence" value="ECO:0007669"/>
    <property type="project" value="TreeGrafter"/>
</dbReference>
<protein>
    <recommendedName>
        <fullName evidence="6">LIM zinc-binding domain-containing protein</fullName>
    </recommendedName>
</protein>
<comment type="caution">
    <text evidence="7">The sequence shown here is derived from an EMBL/GenBank/DDBJ whole genome shotgun (WGS) entry which is preliminary data.</text>
</comment>
<dbReference type="GO" id="GO:0045944">
    <property type="term" value="P:positive regulation of transcription by RNA polymerase II"/>
    <property type="evidence" value="ECO:0007669"/>
    <property type="project" value="TreeGrafter"/>
</dbReference>
<dbReference type="PROSITE" id="PS50023">
    <property type="entry name" value="LIM_DOMAIN_2"/>
    <property type="match status" value="2"/>
</dbReference>
<keyword evidence="8" id="KW-1185">Reference proteome</keyword>
<evidence type="ECO:0000256" key="3">
    <source>
        <dbReference type="ARBA" id="ARBA00022833"/>
    </source>
</evidence>
<gene>
    <name evidence="7" type="ORF">pdam_00011085</name>
</gene>
<evidence type="ECO:0000313" key="8">
    <source>
        <dbReference type="Proteomes" id="UP000275408"/>
    </source>
</evidence>
<dbReference type="PROSITE" id="PS00478">
    <property type="entry name" value="LIM_DOMAIN_1"/>
    <property type="match status" value="2"/>
</dbReference>
<evidence type="ECO:0000313" key="7">
    <source>
        <dbReference type="EMBL" id="RMX56950.1"/>
    </source>
</evidence>
<dbReference type="GO" id="GO:0003713">
    <property type="term" value="F:transcription coactivator activity"/>
    <property type="evidence" value="ECO:0007669"/>
    <property type="project" value="TreeGrafter"/>
</dbReference>
<reference evidence="7 8" key="1">
    <citation type="journal article" date="2018" name="Sci. Rep.">
        <title>Comparative analysis of the Pocillopora damicornis genome highlights role of immune system in coral evolution.</title>
        <authorList>
            <person name="Cunning R."/>
            <person name="Bay R.A."/>
            <person name="Gillette P."/>
            <person name="Baker A.C."/>
            <person name="Traylor-Knowles N."/>
        </authorList>
    </citation>
    <scope>NUCLEOTIDE SEQUENCE [LARGE SCALE GENOMIC DNA]</scope>
    <source>
        <strain evidence="7">RSMAS</strain>
        <tissue evidence="7">Whole animal</tissue>
    </source>
</reference>
<dbReference type="SUPFAM" id="SSF57716">
    <property type="entry name" value="Glucocorticoid receptor-like (DNA-binding domain)"/>
    <property type="match status" value="2"/>
</dbReference>
<keyword evidence="1 5" id="KW-0479">Metal-binding</keyword>
<dbReference type="PANTHER" id="PTHR45787:SF1">
    <property type="entry name" value="LIM ZINC-BINDING DOMAIN-CONTAINING PROTEIN"/>
    <property type="match status" value="1"/>
</dbReference>
<evidence type="ECO:0000256" key="1">
    <source>
        <dbReference type="ARBA" id="ARBA00022723"/>
    </source>
</evidence>
<dbReference type="OMA" id="DKMTMDG"/>
<dbReference type="SMART" id="SM00132">
    <property type="entry name" value="LIM"/>
    <property type="match status" value="2"/>
</dbReference>
<dbReference type="InterPro" id="IPR050945">
    <property type="entry name" value="LMO_RBTN_TF"/>
</dbReference>